<accession>A0ACC2X9C1</accession>
<gene>
    <name evidence="1" type="ORF">QFC22_003376</name>
</gene>
<reference evidence="1" key="1">
    <citation type="submission" date="2023-04" db="EMBL/GenBank/DDBJ databases">
        <title>Draft Genome sequencing of Naganishia species isolated from polar environments using Oxford Nanopore Technology.</title>
        <authorList>
            <person name="Leo P."/>
            <person name="Venkateswaran K."/>
        </authorList>
    </citation>
    <scope>NUCLEOTIDE SEQUENCE</scope>
    <source>
        <strain evidence="1">MNA-CCFEE 5425</strain>
    </source>
</reference>
<organism evidence="1 2">
    <name type="scientific">Naganishia vaughanmartiniae</name>
    <dbReference type="NCBI Taxonomy" id="1424756"/>
    <lineage>
        <taxon>Eukaryota</taxon>
        <taxon>Fungi</taxon>
        <taxon>Dikarya</taxon>
        <taxon>Basidiomycota</taxon>
        <taxon>Agaricomycotina</taxon>
        <taxon>Tremellomycetes</taxon>
        <taxon>Filobasidiales</taxon>
        <taxon>Filobasidiaceae</taxon>
        <taxon>Naganishia</taxon>
    </lineage>
</organism>
<protein>
    <submittedName>
        <fullName evidence="1">Uncharacterized protein</fullName>
    </submittedName>
</protein>
<comment type="caution">
    <text evidence="1">The sequence shown here is derived from an EMBL/GenBank/DDBJ whole genome shotgun (WGS) entry which is preliminary data.</text>
</comment>
<keyword evidence="2" id="KW-1185">Reference proteome</keyword>
<evidence type="ECO:0000313" key="1">
    <source>
        <dbReference type="EMBL" id="KAJ9119666.1"/>
    </source>
</evidence>
<dbReference type="Proteomes" id="UP001243375">
    <property type="component" value="Unassembled WGS sequence"/>
</dbReference>
<name>A0ACC2X9C1_9TREE</name>
<proteinExistence type="predicted"/>
<dbReference type="EMBL" id="JASBWU010000008">
    <property type="protein sequence ID" value="KAJ9119666.1"/>
    <property type="molecule type" value="Genomic_DNA"/>
</dbReference>
<evidence type="ECO:0000313" key="2">
    <source>
        <dbReference type="Proteomes" id="UP001243375"/>
    </source>
</evidence>
<sequence length="1130" mass="126262">MSNNPFFRAQQQQQQQPQPAPHPAAGSNNPFANTNPFWQAGANPPPPSNASQGYVSGTPAPYAATSVGGQDYHPLSPGNPSGPAGRSSVLHHAVSTLPAATSSELTPLRAHYLKKTLLNLEIERELNALADPSLGAAALGRLGPPFLMLDKDGKPIKQSPSSSSSSSARKDDALITGAEDLPLLGYMFNQFLLPFPFLANAPPTFWYQKVQPFLTSFLAISQTRLSPAVMSLNTDQPGSSSTGTAEPDLTLLSEDELREYLERKKLWDKVTKNLAMLFGTGVQLKGGEEVVRIGQKELNRLEEQAEARRRKFRAREEKVGTGFDVNVICVRTVTEKGRVRNRSHDEFIIRTRRNKAPDICVSRRYGDFKRLAEELRTQYPDANLPPPPPKDRTALAASTTSTQSVQSPTPYYGMYNPLRAIYGANPAGTPNASSPVRPASPQSGYSQGYEDEASIRSDTVDALNASSPLAREKNRLTLRAYLNAILAIPQVLNSPILRSFLLSSPTTLTPAESLDAQRRADVDAVREEGRKRFKEEAEKRVEALRAGLKEFKGDVVGKQGGLKAVFDVVKRVENVRDLPKAEASVLEWGRISLAATIFQMFVASDSASESVTQLKRIHGLMPYFMLKGILKVSNPMAMIRGVLDLFLARPFGGQSLIQRMFSSSLTEEVRALQDDIDAVAEKVDDPVLCQKVEMFVSAPFEIQDMFRRDAITERQDLLAVILRSPEAPCLDRNQMQRVFRANRAYKQYKMYQADLDDSDDDEGPDNDDAWLFEDLMVLMKLMMRKKEKEQLLALIFEGTTAELLKDIITIFYSPLATVYKAASIADSLGDLQNFINDLIKTVEAVEELSQEDPQRTVQTFIDLVARHEQSFYSFVHKVHSKGQGLFDALMTWIERFLTYARDGLHDKIDLEFLLPFAGEERLEILREVDAVAAYHYKLKLAYEEKVRRRFRKDAATDDETALIDGMIASLNLNDSVVGDMEEVGEEDEESEDSEDWEEEDQRSAALSRGINDMHDWTPSDVNRGKLASLKGHKDDTDTSRTSLENSRSSMDKFKHPLQNYRERHGSQDASSPPNEKRPPPAKPVKVKKRRGRKGMEEIEMPVLTKIPSLTPIMVEMLRPLLRVDRSTPKI</sequence>